<dbReference type="InterPro" id="IPR012281">
    <property type="entry name" value="Phospholipid_synth_PlsX-like"/>
</dbReference>
<evidence type="ECO:0000256" key="9">
    <source>
        <dbReference type="ARBA" id="ARBA00024069"/>
    </source>
</evidence>
<reference evidence="11" key="1">
    <citation type="submission" date="2018-05" db="EMBL/GenBank/DDBJ databases">
        <authorList>
            <person name="Lanie J.A."/>
            <person name="Ng W.-L."/>
            <person name="Kazmierczak K.M."/>
            <person name="Andrzejewski T.M."/>
            <person name="Davidsen T.M."/>
            <person name="Wayne K.J."/>
            <person name="Tettelin H."/>
            <person name="Glass J.I."/>
            <person name="Rusch D."/>
            <person name="Podicherti R."/>
            <person name="Tsui H.-C.T."/>
            <person name="Winkler M.E."/>
        </authorList>
    </citation>
    <scope>NUCLEOTIDE SEQUENCE</scope>
</reference>
<keyword evidence="4" id="KW-0444">Lipid biosynthesis</keyword>
<dbReference type="PANTHER" id="PTHR30100:SF1">
    <property type="entry name" value="PHOSPHATE ACYLTRANSFERASE"/>
    <property type="match status" value="1"/>
</dbReference>
<evidence type="ECO:0000256" key="2">
    <source>
        <dbReference type="ARBA" id="ARBA00004496"/>
    </source>
</evidence>
<evidence type="ECO:0000256" key="4">
    <source>
        <dbReference type="ARBA" id="ARBA00022516"/>
    </source>
</evidence>
<dbReference type="InterPro" id="IPR003664">
    <property type="entry name" value="FA_synthesis"/>
</dbReference>
<dbReference type="GO" id="GO:0043811">
    <property type="term" value="F:phosphate:acyl-[acyl carrier protein] acyltransferase activity"/>
    <property type="evidence" value="ECO:0007669"/>
    <property type="project" value="UniProtKB-EC"/>
</dbReference>
<feature type="non-terminal residue" evidence="11">
    <location>
        <position position="75"/>
    </location>
</feature>
<proteinExistence type="predicted"/>
<dbReference type="Pfam" id="PF02504">
    <property type="entry name" value="FA_synthesis"/>
    <property type="match status" value="1"/>
</dbReference>
<name>A0A382AW01_9ZZZZ</name>
<evidence type="ECO:0000256" key="3">
    <source>
        <dbReference type="ARBA" id="ARBA00022490"/>
    </source>
</evidence>
<sequence>VRIALDAMGTDKAPGIEVAGAVIALTDPEADFEVILVGDKHALEVELAKYSDFPSDRLTIVHAPQRVFPGEPPST</sequence>
<organism evidence="11">
    <name type="scientific">marine metagenome</name>
    <dbReference type="NCBI Taxonomy" id="408172"/>
    <lineage>
        <taxon>unclassified sequences</taxon>
        <taxon>metagenomes</taxon>
        <taxon>ecological metagenomes</taxon>
    </lineage>
</organism>
<comment type="subcellular location">
    <subcellularLocation>
        <location evidence="2">Cytoplasm</location>
    </subcellularLocation>
</comment>
<dbReference type="EC" id="2.3.1.274" evidence="9"/>
<dbReference type="PANTHER" id="PTHR30100">
    <property type="entry name" value="FATTY ACID/PHOSPHOLIPID SYNTHESIS PROTEIN PLSX"/>
    <property type="match status" value="1"/>
</dbReference>
<keyword evidence="8" id="KW-1208">Phospholipid metabolism</keyword>
<keyword evidence="5" id="KW-0808">Transferase</keyword>
<comment type="catalytic activity">
    <reaction evidence="1">
        <text>a fatty acyl-[ACP] + phosphate = an acyl phosphate + holo-[ACP]</text>
        <dbReference type="Rhea" id="RHEA:42292"/>
        <dbReference type="Rhea" id="RHEA-COMP:9685"/>
        <dbReference type="Rhea" id="RHEA-COMP:14125"/>
        <dbReference type="ChEBI" id="CHEBI:43474"/>
        <dbReference type="ChEBI" id="CHEBI:59918"/>
        <dbReference type="ChEBI" id="CHEBI:64479"/>
        <dbReference type="ChEBI" id="CHEBI:138651"/>
        <dbReference type="EC" id="2.3.1.274"/>
    </reaction>
</comment>
<feature type="non-terminal residue" evidence="11">
    <location>
        <position position="1"/>
    </location>
</feature>
<keyword evidence="3" id="KW-0963">Cytoplasm</keyword>
<dbReference type="SUPFAM" id="SSF53659">
    <property type="entry name" value="Isocitrate/Isopropylmalate dehydrogenase-like"/>
    <property type="match status" value="1"/>
</dbReference>
<evidence type="ECO:0000256" key="10">
    <source>
        <dbReference type="ARBA" id="ARBA00046608"/>
    </source>
</evidence>
<dbReference type="Gene3D" id="3.40.718.10">
    <property type="entry name" value="Isopropylmalate Dehydrogenase"/>
    <property type="match status" value="1"/>
</dbReference>
<evidence type="ECO:0000256" key="5">
    <source>
        <dbReference type="ARBA" id="ARBA00022679"/>
    </source>
</evidence>
<keyword evidence="7" id="KW-0594">Phospholipid biosynthesis</keyword>
<dbReference type="EMBL" id="UINC01027098">
    <property type="protein sequence ID" value="SVB05750.1"/>
    <property type="molecule type" value="Genomic_DNA"/>
</dbReference>
<evidence type="ECO:0000313" key="11">
    <source>
        <dbReference type="EMBL" id="SVB05750.1"/>
    </source>
</evidence>
<protein>
    <recommendedName>
        <fullName evidence="9">phosphate acyltransferase</fullName>
        <ecNumber evidence="9">2.3.1.274</ecNumber>
    </recommendedName>
</protein>
<accession>A0A382AW01</accession>
<evidence type="ECO:0000256" key="6">
    <source>
        <dbReference type="ARBA" id="ARBA00023098"/>
    </source>
</evidence>
<evidence type="ECO:0000256" key="1">
    <source>
        <dbReference type="ARBA" id="ARBA00001232"/>
    </source>
</evidence>
<keyword evidence="6" id="KW-0443">Lipid metabolism</keyword>
<dbReference type="GO" id="GO:0006633">
    <property type="term" value="P:fatty acid biosynthetic process"/>
    <property type="evidence" value="ECO:0007669"/>
    <property type="project" value="InterPro"/>
</dbReference>
<gene>
    <name evidence="11" type="ORF">METZ01_LOCUS158604</name>
</gene>
<evidence type="ECO:0000256" key="8">
    <source>
        <dbReference type="ARBA" id="ARBA00023264"/>
    </source>
</evidence>
<dbReference type="GO" id="GO:0008654">
    <property type="term" value="P:phospholipid biosynthetic process"/>
    <property type="evidence" value="ECO:0007669"/>
    <property type="project" value="UniProtKB-KW"/>
</dbReference>
<evidence type="ECO:0000256" key="7">
    <source>
        <dbReference type="ARBA" id="ARBA00023209"/>
    </source>
</evidence>
<comment type="subunit">
    <text evidence="10">Homodimer. Probably interacts with PlsY.</text>
</comment>
<dbReference type="AlphaFoldDB" id="A0A382AW01"/>
<dbReference type="GO" id="GO:0005737">
    <property type="term" value="C:cytoplasm"/>
    <property type="evidence" value="ECO:0007669"/>
    <property type="project" value="UniProtKB-SubCell"/>
</dbReference>